<keyword evidence="3" id="KW-0812">Transmembrane</keyword>
<keyword evidence="3" id="KW-0472">Membrane</keyword>
<accession>A0ABR7N4F7</accession>
<evidence type="ECO:0000259" key="4">
    <source>
        <dbReference type="PROSITE" id="PS50011"/>
    </source>
</evidence>
<dbReference type="InterPro" id="IPR011009">
    <property type="entry name" value="Kinase-like_dom_sf"/>
</dbReference>
<name>A0ABR7N4F7_9FIRM</name>
<evidence type="ECO:0000256" key="1">
    <source>
        <dbReference type="ARBA" id="ARBA00022614"/>
    </source>
</evidence>
<protein>
    <submittedName>
        <fullName evidence="5">Leucine-rich repeat domain-containing protein</fullName>
    </submittedName>
</protein>
<reference evidence="5 6" key="1">
    <citation type="submission" date="2020-08" db="EMBL/GenBank/DDBJ databases">
        <title>Genome public.</title>
        <authorList>
            <person name="Liu C."/>
            <person name="Sun Q."/>
        </authorList>
    </citation>
    <scope>NUCLEOTIDE SEQUENCE [LARGE SCALE GENOMIC DNA]</scope>
    <source>
        <strain evidence="5 6">NSJ-37</strain>
    </source>
</reference>
<dbReference type="PANTHER" id="PTHR46652:SF3">
    <property type="entry name" value="LEUCINE-RICH REPEAT-CONTAINING PROTEIN 9"/>
    <property type="match status" value="1"/>
</dbReference>
<feature type="transmembrane region" description="Helical" evidence="3">
    <location>
        <begin position="268"/>
        <end position="288"/>
    </location>
</feature>
<gene>
    <name evidence="5" type="ORF">H8704_12815</name>
</gene>
<dbReference type="Gene3D" id="3.80.10.10">
    <property type="entry name" value="Ribonuclease Inhibitor"/>
    <property type="match status" value="1"/>
</dbReference>
<dbReference type="EMBL" id="JACRSX010000023">
    <property type="protein sequence ID" value="MBC8563493.1"/>
    <property type="molecule type" value="Genomic_DNA"/>
</dbReference>
<dbReference type="PANTHER" id="PTHR46652">
    <property type="entry name" value="LEUCINE-RICH REPEAT AND IQ DOMAIN-CONTAINING PROTEIN 1-RELATED"/>
    <property type="match status" value="1"/>
</dbReference>
<evidence type="ECO:0000256" key="2">
    <source>
        <dbReference type="ARBA" id="ARBA00022737"/>
    </source>
</evidence>
<dbReference type="RefSeq" id="WP_249298525.1">
    <property type="nucleotide sequence ID" value="NZ_JACRSX010000023.1"/>
</dbReference>
<evidence type="ECO:0000313" key="6">
    <source>
        <dbReference type="Proteomes" id="UP000606193"/>
    </source>
</evidence>
<comment type="caution">
    <text evidence="5">The sequence shown here is derived from an EMBL/GenBank/DDBJ whole genome shotgun (WGS) entry which is preliminary data.</text>
</comment>
<dbReference type="InterPro" id="IPR000719">
    <property type="entry name" value="Prot_kinase_dom"/>
</dbReference>
<dbReference type="PROSITE" id="PS50011">
    <property type="entry name" value="PROTEIN_KINASE_DOM"/>
    <property type="match status" value="1"/>
</dbReference>
<dbReference type="InterPro" id="IPR001611">
    <property type="entry name" value="Leu-rich_rpt"/>
</dbReference>
<dbReference type="InterPro" id="IPR025875">
    <property type="entry name" value="Leu-rich_rpt_4"/>
</dbReference>
<dbReference type="Pfam" id="PF12799">
    <property type="entry name" value="LRR_4"/>
    <property type="match status" value="1"/>
</dbReference>
<organism evidence="5 6">
    <name type="scientific">Jutongia huaianensis</name>
    <dbReference type="NCBI Taxonomy" id="2763668"/>
    <lineage>
        <taxon>Bacteria</taxon>
        <taxon>Bacillati</taxon>
        <taxon>Bacillota</taxon>
        <taxon>Clostridia</taxon>
        <taxon>Lachnospirales</taxon>
        <taxon>Lachnospiraceae</taxon>
        <taxon>Jutongia</taxon>
    </lineage>
</organism>
<dbReference type="InterPro" id="IPR032675">
    <property type="entry name" value="LRR_dom_sf"/>
</dbReference>
<dbReference type="InterPro" id="IPR050836">
    <property type="entry name" value="SDS22/Internalin_LRR"/>
</dbReference>
<proteinExistence type="predicted"/>
<feature type="domain" description="Protein kinase" evidence="4">
    <location>
        <begin position="1"/>
        <end position="254"/>
    </location>
</feature>
<dbReference type="PROSITE" id="PS51450">
    <property type="entry name" value="LRR"/>
    <property type="match status" value="3"/>
</dbReference>
<keyword evidence="1" id="KW-0433">Leucine-rich repeat</keyword>
<keyword evidence="2" id="KW-0677">Repeat</keyword>
<dbReference type="Proteomes" id="UP000606193">
    <property type="component" value="Unassembled WGS sequence"/>
</dbReference>
<dbReference type="Gene3D" id="1.10.510.10">
    <property type="entry name" value="Transferase(Phosphotransferase) domain 1"/>
    <property type="match status" value="1"/>
</dbReference>
<keyword evidence="3" id="KW-1133">Transmembrane helix</keyword>
<dbReference type="SUPFAM" id="SSF56112">
    <property type="entry name" value="Protein kinase-like (PK-like)"/>
    <property type="match status" value="1"/>
</dbReference>
<keyword evidence="6" id="KW-1185">Reference proteome</keyword>
<evidence type="ECO:0000256" key="3">
    <source>
        <dbReference type="SAM" id="Phobius"/>
    </source>
</evidence>
<dbReference type="SUPFAM" id="SSF52058">
    <property type="entry name" value="L domain-like"/>
    <property type="match status" value="1"/>
</dbReference>
<sequence length="486" mass="55138">MNTTKSFTLPAELSSIWNLIKIISFTKDVAICKVQNTETKIDYILKIYASHIFSKRKKEALSNITDSHFLLPKAHHHIHHREYVFYPLEESLKEILYDTGLSFHDLLCLGTHMIDAISILCDTGIYEADISPCNIYRNSRGIFCLGDINLEKCTILGTHPYVAPEYTHPLTDEHAFKAAMQYSICSLLYSICKLQKDFLFDEMQDILSRGMAKNPSDRFASLTELKRALASLSSHEKTQKLSNLLLHRENHPLFYTKTMPVPKNGHSFIQYFVSIFLMLSIIFFIISLQRYHAVYMTAAKSNEYIAILDTSIPSGGPVTATTGAITSGENIMSENPAITEIDLQNQDYNFFSDAVDNTIKNISIPSDITCIYAGNNSFKNLDGISSFNNLQELYLNDNKLTDLSAVSDCNRLKTLVLSYNKIRDLSFLSSLTALEYLDISSNKNIKDISVLYRLTHLKTLNISSTNVSQKEYRQLIKKLPACQIIY</sequence>
<evidence type="ECO:0000313" key="5">
    <source>
        <dbReference type="EMBL" id="MBC8563493.1"/>
    </source>
</evidence>